<comment type="subcellular location">
    <subcellularLocation>
        <location evidence="1">Membrane</location>
        <topology evidence="1">Multi-pass membrane protein</topology>
    </subcellularLocation>
</comment>
<dbReference type="Gene3D" id="3.30.70.2350">
    <property type="match status" value="1"/>
</dbReference>
<dbReference type="Gene3D" id="1.20.1540.10">
    <property type="entry name" value="Rhomboid-like"/>
    <property type="match status" value="1"/>
</dbReference>
<reference evidence="9" key="1">
    <citation type="submission" date="2022-11" db="EMBL/GenBank/DDBJ databases">
        <title>Minimal conservation of predation-associated metabolite biosynthetic gene clusters underscores biosynthetic potential of Myxococcota including descriptions for ten novel species: Archangium lansinium sp. nov., Myxococcus landrumus sp. nov., Nannocystis bai.</title>
        <authorList>
            <person name="Ahearne A."/>
            <person name="Stevens C."/>
            <person name="Dowd S."/>
        </authorList>
    </citation>
    <scope>NUCLEOTIDE SEQUENCE</scope>
    <source>
        <strain evidence="9">Fl3</strain>
    </source>
</reference>
<evidence type="ECO:0000259" key="8">
    <source>
        <dbReference type="Pfam" id="PF01694"/>
    </source>
</evidence>
<keyword evidence="3 7" id="KW-0812">Transmembrane</keyword>
<organism evidence="9 10">
    <name type="scientific">Nannocystis punicea</name>
    <dbReference type="NCBI Taxonomy" id="2995304"/>
    <lineage>
        <taxon>Bacteria</taxon>
        <taxon>Pseudomonadati</taxon>
        <taxon>Myxococcota</taxon>
        <taxon>Polyangia</taxon>
        <taxon>Nannocystales</taxon>
        <taxon>Nannocystaceae</taxon>
        <taxon>Nannocystis</taxon>
    </lineage>
</organism>
<dbReference type="EMBL" id="CP114040">
    <property type="protein sequence ID" value="WAS91750.1"/>
    <property type="molecule type" value="Genomic_DNA"/>
</dbReference>
<dbReference type="InterPro" id="IPR022764">
    <property type="entry name" value="Peptidase_S54_rhomboid_dom"/>
</dbReference>
<gene>
    <name evidence="9" type="ORF">O0S08_36675</name>
</gene>
<evidence type="ECO:0000256" key="6">
    <source>
        <dbReference type="ARBA" id="ARBA00023136"/>
    </source>
</evidence>
<keyword evidence="5 7" id="KW-1133">Transmembrane helix</keyword>
<dbReference type="Pfam" id="PF01694">
    <property type="entry name" value="Rhomboid"/>
    <property type="match status" value="1"/>
</dbReference>
<evidence type="ECO:0000256" key="5">
    <source>
        <dbReference type="ARBA" id="ARBA00022989"/>
    </source>
</evidence>
<feature type="domain" description="Peptidase S54 rhomboid" evidence="8">
    <location>
        <begin position="149"/>
        <end position="281"/>
    </location>
</feature>
<feature type="transmembrane region" description="Helical" evidence="7">
    <location>
        <begin position="100"/>
        <end position="118"/>
    </location>
</feature>
<keyword evidence="4 9" id="KW-0378">Hydrolase</keyword>
<dbReference type="PANTHER" id="PTHR43731">
    <property type="entry name" value="RHOMBOID PROTEASE"/>
    <property type="match status" value="1"/>
</dbReference>
<evidence type="ECO:0000256" key="3">
    <source>
        <dbReference type="ARBA" id="ARBA00022692"/>
    </source>
</evidence>
<evidence type="ECO:0000256" key="7">
    <source>
        <dbReference type="SAM" id="Phobius"/>
    </source>
</evidence>
<feature type="transmembrane region" description="Helical" evidence="7">
    <location>
        <begin position="318"/>
        <end position="336"/>
    </location>
</feature>
<sequence>MRKLTELPSEADAGHLVDRLLVAGIDSEIRTRAPWEVWVLDDDDLPRAAQLIADFKPGERAPDVVRAAAELRKERERRQSRAGRRMVVVADRWRGGSVDTLGPVTLFLVVGSVLVALYSDFGDPATMTIQNLSIEPWDSYEFLGKVQDGEVWRLVTPMFIHFGPLHLLFNCMWAWQLGRQIEHNHGPLTMIGLVLLSEIPGGLGQYLVTGPNFGGMSGVVYGLFGFVWMQARYAPARGYQIDDRTTAMIMVWFVACATGLLGPIANIGHAGGLVAGLLAGLPAYVGHLRDRIEEPEFAAGNWASINVRGGRRLARQFFTPYVPLWFLLLAVVVIALDL</sequence>
<dbReference type="Proteomes" id="UP001164459">
    <property type="component" value="Chromosome"/>
</dbReference>
<protein>
    <submittedName>
        <fullName evidence="9">Rhomboid family intramembrane serine protease</fullName>
        <ecNumber evidence="9">3.4.21.105</ecNumber>
    </submittedName>
</protein>
<evidence type="ECO:0000256" key="4">
    <source>
        <dbReference type="ARBA" id="ARBA00022801"/>
    </source>
</evidence>
<dbReference type="RefSeq" id="WP_269034112.1">
    <property type="nucleotide sequence ID" value="NZ_CP114040.1"/>
</dbReference>
<evidence type="ECO:0000256" key="1">
    <source>
        <dbReference type="ARBA" id="ARBA00004141"/>
    </source>
</evidence>
<dbReference type="GO" id="GO:0008233">
    <property type="term" value="F:peptidase activity"/>
    <property type="evidence" value="ECO:0007669"/>
    <property type="project" value="UniProtKB-KW"/>
</dbReference>
<feature type="transmembrane region" description="Helical" evidence="7">
    <location>
        <begin position="245"/>
        <end position="261"/>
    </location>
</feature>
<keyword evidence="10" id="KW-1185">Reference proteome</keyword>
<dbReference type="InterPro" id="IPR038236">
    <property type="entry name" value="GlpG_N_sf"/>
</dbReference>
<evidence type="ECO:0000313" key="9">
    <source>
        <dbReference type="EMBL" id="WAS91750.1"/>
    </source>
</evidence>
<dbReference type="EC" id="3.4.21.105" evidence="9"/>
<evidence type="ECO:0000313" key="10">
    <source>
        <dbReference type="Proteomes" id="UP001164459"/>
    </source>
</evidence>
<dbReference type="InterPro" id="IPR035952">
    <property type="entry name" value="Rhomboid-like_sf"/>
</dbReference>
<accession>A0ABY7GXX6</accession>
<dbReference type="PANTHER" id="PTHR43731:SF14">
    <property type="entry name" value="PRESENILIN-ASSOCIATED RHOMBOID-LIKE PROTEIN, MITOCHONDRIAL"/>
    <property type="match status" value="1"/>
</dbReference>
<evidence type="ECO:0000256" key="2">
    <source>
        <dbReference type="ARBA" id="ARBA00009045"/>
    </source>
</evidence>
<dbReference type="SUPFAM" id="SSF144091">
    <property type="entry name" value="Rhomboid-like"/>
    <property type="match status" value="1"/>
</dbReference>
<comment type="similarity">
    <text evidence="2">Belongs to the peptidase S54 family.</text>
</comment>
<dbReference type="GO" id="GO:0006508">
    <property type="term" value="P:proteolysis"/>
    <property type="evidence" value="ECO:0007669"/>
    <property type="project" value="UniProtKB-KW"/>
</dbReference>
<name>A0ABY7GXX6_9BACT</name>
<feature type="transmembrane region" description="Helical" evidence="7">
    <location>
        <begin position="213"/>
        <end position="233"/>
    </location>
</feature>
<keyword evidence="6 7" id="KW-0472">Membrane</keyword>
<proteinExistence type="inferred from homology"/>
<dbReference type="InterPro" id="IPR050925">
    <property type="entry name" value="Rhomboid_protease_S54"/>
</dbReference>
<keyword evidence="9" id="KW-0645">Protease</keyword>